<dbReference type="AlphaFoldDB" id="A0A562QUU6"/>
<keyword evidence="1" id="KW-0472">Membrane</keyword>
<proteinExistence type="predicted"/>
<feature type="transmembrane region" description="Helical" evidence="1">
    <location>
        <begin position="7"/>
        <end position="30"/>
    </location>
</feature>
<evidence type="ECO:0000313" key="3">
    <source>
        <dbReference type="Proteomes" id="UP000315711"/>
    </source>
</evidence>
<comment type="caution">
    <text evidence="2">The sequence shown here is derived from an EMBL/GenBank/DDBJ whole genome shotgun (WGS) entry which is preliminary data.</text>
</comment>
<evidence type="ECO:0000313" key="2">
    <source>
        <dbReference type="EMBL" id="TWI59906.1"/>
    </source>
</evidence>
<organism evidence="2 3">
    <name type="scientific">Halalkalibacter nanhaiisediminis</name>
    <dbReference type="NCBI Taxonomy" id="688079"/>
    <lineage>
        <taxon>Bacteria</taxon>
        <taxon>Bacillati</taxon>
        <taxon>Bacillota</taxon>
        <taxon>Bacilli</taxon>
        <taxon>Bacillales</taxon>
        <taxon>Bacillaceae</taxon>
        <taxon>Halalkalibacter</taxon>
    </lineage>
</organism>
<keyword evidence="1" id="KW-1133">Transmembrane helix</keyword>
<feature type="transmembrane region" description="Helical" evidence="1">
    <location>
        <begin position="36"/>
        <end position="60"/>
    </location>
</feature>
<keyword evidence="1" id="KW-0812">Transmembrane</keyword>
<reference evidence="2 3" key="1">
    <citation type="journal article" date="2015" name="Stand. Genomic Sci.">
        <title>Genomic Encyclopedia of Bacterial and Archaeal Type Strains, Phase III: the genomes of soil and plant-associated and newly described type strains.</title>
        <authorList>
            <person name="Whitman W.B."/>
            <person name="Woyke T."/>
            <person name="Klenk H.P."/>
            <person name="Zhou Y."/>
            <person name="Lilburn T.G."/>
            <person name="Beck B.J."/>
            <person name="De Vos P."/>
            <person name="Vandamme P."/>
            <person name="Eisen J.A."/>
            <person name="Garrity G."/>
            <person name="Hugenholtz P."/>
            <person name="Kyrpides N.C."/>
        </authorList>
    </citation>
    <scope>NUCLEOTIDE SEQUENCE [LARGE SCALE GENOMIC DNA]</scope>
    <source>
        <strain evidence="2 3">CGMCC 1.10116</strain>
    </source>
</reference>
<sequence>MPKVVKGTILAVVIYCLFYLVATLFPTIVWEIPGSIIYLLLMYAIIGCFGMVVVLPLVILKTRK</sequence>
<accession>A0A562QUU6</accession>
<evidence type="ECO:0000256" key="1">
    <source>
        <dbReference type="SAM" id="Phobius"/>
    </source>
</evidence>
<dbReference type="RefSeq" id="WP_144448727.1">
    <property type="nucleotide sequence ID" value="NZ_VLKZ01000001.1"/>
</dbReference>
<dbReference type="OrthoDB" id="9916900at2"/>
<dbReference type="EMBL" id="VLKZ01000001">
    <property type="protein sequence ID" value="TWI59906.1"/>
    <property type="molecule type" value="Genomic_DNA"/>
</dbReference>
<keyword evidence="3" id="KW-1185">Reference proteome</keyword>
<dbReference type="Proteomes" id="UP000315711">
    <property type="component" value="Unassembled WGS sequence"/>
</dbReference>
<protein>
    <submittedName>
        <fullName evidence="2">Uncharacterized protein</fullName>
    </submittedName>
</protein>
<name>A0A562QUU6_9BACI</name>
<gene>
    <name evidence="2" type="ORF">IQ10_00329</name>
</gene>